<proteinExistence type="predicted"/>
<evidence type="ECO:0000313" key="2">
    <source>
        <dbReference type="EMBL" id="KZV90604.1"/>
    </source>
</evidence>
<dbReference type="AlphaFoldDB" id="A0A165GJ93"/>
<gene>
    <name evidence="2" type="ORF">EXIGLDRAFT_616726</name>
</gene>
<dbReference type="OrthoDB" id="10069995at2759"/>
<reference evidence="2 3" key="1">
    <citation type="journal article" date="2016" name="Mol. Biol. Evol.">
        <title>Comparative Genomics of Early-Diverging Mushroom-Forming Fungi Provides Insights into the Origins of Lignocellulose Decay Capabilities.</title>
        <authorList>
            <person name="Nagy L.G."/>
            <person name="Riley R."/>
            <person name="Tritt A."/>
            <person name="Adam C."/>
            <person name="Daum C."/>
            <person name="Floudas D."/>
            <person name="Sun H."/>
            <person name="Yadav J.S."/>
            <person name="Pangilinan J."/>
            <person name="Larsson K.H."/>
            <person name="Matsuura K."/>
            <person name="Barry K."/>
            <person name="Labutti K."/>
            <person name="Kuo R."/>
            <person name="Ohm R.A."/>
            <person name="Bhattacharya S.S."/>
            <person name="Shirouzu T."/>
            <person name="Yoshinaga Y."/>
            <person name="Martin F.M."/>
            <person name="Grigoriev I.V."/>
            <person name="Hibbett D.S."/>
        </authorList>
    </citation>
    <scope>NUCLEOTIDE SEQUENCE [LARGE SCALE GENOMIC DNA]</scope>
    <source>
        <strain evidence="2 3">HHB12029</strain>
    </source>
</reference>
<accession>A0A165GJ93</accession>
<keyword evidence="3" id="KW-1185">Reference proteome</keyword>
<protein>
    <submittedName>
        <fullName evidence="2">Polysaccharide lyase family 14 protein</fullName>
    </submittedName>
</protein>
<evidence type="ECO:0000259" key="1">
    <source>
        <dbReference type="Pfam" id="PF21294"/>
    </source>
</evidence>
<dbReference type="Proteomes" id="UP000077266">
    <property type="component" value="Unassembled WGS sequence"/>
</dbReference>
<organism evidence="2 3">
    <name type="scientific">Exidia glandulosa HHB12029</name>
    <dbReference type="NCBI Taxonomy" id="1314781"/>
    <lineage>
        <taxon>Eukaryota</taxon>
        <taxon>Fungi</taxon>
        <taxon>Dikarya</taxon>
        <taxon>Basidiomycota</taxon>
        <taxon>Agaricomycotina</taxon>
        <taxon>Agaricomycetes</taxon>
        <taxon>Auriculariales</taxon>
        <taxon>Exidiaceae</taxon>
        <taxon>Exidia</taxon>
    </lineage>
</organism>
<dbReference type="PANTHER" id="PTHR40124">
    <property type="match status" value="1"/>
</dbReference>
<dbReference type="GO" id="GO:0016829">
    <property type="term" value="F:lyase activity"/>
    <property type="evidence" value="ECO:0007669"/>
    <property type="project" value="UniProtKB-KW"/>
</dbReference>
<keyword evidence="2" id="KW-0456">Lyase</keyword>
<name>A0A165GJ93_EXIGL</name>
<evidence type="ECO:0000313" key="3">
    <source>
        <dbReference type="Proteomes" id="UP000077266"/>
    </source>
</evidence>
<dbReference type="PANTHER" id="PTHR40124:SF1">
    <property type="entry name" value="DISAGGREGATASE RELATED REPEAT PROTEIN"/>
    <property type="match status" value="1"/>
</dbReference>
<dbReference type="STRING" id="1314781.A0A165GJ93"/>
<dbReference type="InParanoid" id="A0A165GJ93"/>
<dbReference type="Gene3D" id="2.60.120.200">
    <property type="match status" value="1"/>
</dbReference>
<dbReference type="InterPro" id="IPR048958">
    <property type="entry name" value="Polysacc_lyase_14"/>
</dbReference>
<feature type="domain" description="Polysaccharide lyase 14" evidence="1">
    <location>
        <begin position="2"/>
        <end position="213"/>
    </location>
</feature>
<sequence>MFQLRYPAGSVNPGSDPQGGADFYAVPPSLKSILPAARNVTLEYSVYFPEDFDWVKGGKLPGLYGGHESCSGGDDAESCFSTRMMWRPGGEGEIYLYAPRDKQASNVCATPPKTVCDSVYGMSLGRGSFAFALGGWTRITQTVVLNTPGSPDGSLDLDVNGQRVMSVQGVYYRNAPSASTPQNASCWIHSTFFGGHEQDYATPKDQFTYFGDFVMTVNS</sequence>
<dbReference type="Pfam" id="PF21294">
    <property type="entry name" value="Polysacc_lyase_14"/>
    <property type="match status" value="1"/>
</dbReference>
<dbReference type="EMBL" id="KV426045">
    <property type="protein sequence ID" value="KZV90604.1"/>
    <property type="molecule type" value="Genomic_DNA"/>
</dbReference>